<keyword evidence="4 7" id="KW-0560">Oxidoreductase</keyword>
<dbReference type="GO" id="GO:0020037">
    <property type="term" value="F:heme binding"/>
    <property type="evidence" value="ECO:0007669"/>
    <property type="project" value="InterPro"/>
</dbReference>
<keyword evidence="2 6" id="KW-0349">Heme</keyword>
<evidence type="ECO:0000256" key="2">
    <source>
        <dbReference type="ARBA" id="ARBA00022617"/>
    </source>
</evidence>
<reference evidence="8" key="1">
    <citation type="journal article" date="2020" name="Phytopathology">
        <title>Genome sequence of the chestnut blight fungus Cryphonectria parasitica EP155: A fundamental resource for an archetypical invasive plant pathogen.</title>
        <authorList>
            <person name="Crouch J.A."/>
            <person name="Dawe A."/>
            <person name="Aerts A."/>
            <person name="Barry K."/>
            <person name="Churchill A.C.L."/>
            <person name="Grimwood J."/>
            <person name="Hillman B."/>
            <person name="Milgroom M.G."/>
            <person name="Pangilinan J."/>
            <person name="Smith M."/>
            <person name="Salamov A."/>
            <person name="Schmutz J."/>
            <person name="Yadav J."/>
            <person name="Grigoriev I.V."/>
            <person name="Nuss D."/>
        </authorList>
    </citation>
    <scope>NUCLEOTIDE SEQUENCE</scope>
    <source>
        <strain evidence="8">EP155</strain>
    </source>
</reference>
<proteinExistence type="inferred from homology"/>
<dbReference type="OrthoDB" id="2789670at2759"/>
<keyword evidence="3 6" id="KW-0479">Metal-binding</keyword>
<dbReference type="Proteomes" id="UP000803844">
    <property type="component" value="Unassembled WGS sequence"/>
</dbReference>
<dbReference type="AlphaFoldDB" id="A0A9P5CRX3"/>
<dbReference type="RefSeq" id="XP_040778948.1">
    <property type="nucleotide sequence ID" value="XM_040916860.1"/>
</dbReference>
<comment type="caution">
    <text evidence="8">The sequence shown here is derived from an EMBL/GenBank/DDBJ whole genome shotgun (WGS) entry which is preliminary data.</text>
</comment>
<dbReference type="PANTHER" id="PTHR24305:SF235">
    <property type="entry name" value="CYTOCHROME P450 MONOOXYGENASE APDB-RELATED"/>
    <property type="match status" value="1"/>
</dbReference>
<dbReference type="InterPro" id="IPR001128">
    <property type="entry name" value="Cyt_P450"/>
</dbReference>
<dbReference type="Gene3D" id="1.10.630.10">
    <property type="entry name" value="Cytochrome P450"/>
    <property type="match status" value="1"/>
</dbReference>
<evidence type="ECO:0000313" key="8">
    <source>
        <dbReference type="EMBL" id="KAF3767987.1"/>
    </source>
</evidence>
<keyword evidence="7" id="KW-0503">Monooxygenase</keyword>
<evidence type="ECO:0000313" key="9">
    <source>
        <dbReference type="Proteomes" id="UP000803844"/>
    </source>
</evidence>
<evidence type="ECO:0000256" key="6">
    <source>
        <dbReference type="PIRSR" id="PIRSR602401-1"/>
    </source>
</evidence>
<dbReference type="PROSITE" id="PS00086">
    <property type="entry name" value="CYTOCHROME_P450"/>
    <property type="match status" value="1"/>
</dbReference>
<evidence type="ECO:0000256" key="7">
    <source>
        <dbReference type="RuleBase" id="RU000461"/>
    </source>
</evidence>
<dbReference type="GeneID" id="63833989"/>
<dbReference type="InterPro" id="IPR002401">
    <property type="entry name" value="Cyt_P450_E_grp-I"/>
</dbReference>
<dbReference type="CDD" id="cd20615">
    <property type="entry name" value="CYP_GliC-like"/>
    <property type="match status" value="1"/>
</dbReference>
<name>A0A9P5CRX3_CRYP1</name>
<dbReference type="GO" id="GO:0044550">
    <property type="term" value="P:secondary metabolite biosynthetic process"/>
    <property type="evidence" value="ECO:0007669"/>
    <property type="project" value="UniProtKB-ARBA"/>
</dbReference>
<dbReference type="GO" id="GO:0005506">
    <property type="term" value="F:iron ion binding"/>
    <property type="evidence" value="ECO:0007669"/>
    <property type="project" value="InterPro"/>
</dbReference>
<dbReference type="InterPro" id="IPR050121">
    <property type="entry name" value="Cytochrome_P450_monoxygenase"/>
</dbReference>
<dbReference type="GO" id="GO:0004497">
    <property type="term" value="F:monooxygenase activity"/>
    <property type="evidence" value="ECO:0007669"/>
    <property type="project" value="UniProtKB-KW"/>
</dbReference>
<sequence length="507" mass="57390">ILLQCYPIKHIENATSLPSLPYIFPNGQGNVEKFLRGRANSVKWECEYGGLYRLWSGMRGEVVLTKPAHVEAVFRDSHNHTKAHANDSGYLMDLLLGSCLGLISRQPWSTVRSGVEAPFLHTSMRQYATDVQKFTGKFMRQLQKENKVFGQQGNLHPVRDLKLLPFRFVAKVVYGSLTEDLERELLNLIPLREDLFKSVIGGGITRFAFSRFLPLPAIRALHDFKDRWALWNDRAHTHALKGPGASTAPVIAMYRAVEYGEMTREQLLQTLDEILFANIDVTMGGLSWTLVFLAAHPDVQKALGDEVRGHCSDKATRDTYLLSSWTTTPTLLGACILEAARLRPLAAFSVPQSCTSPRILDGFEIPAGTNFVIDSYALNIRDPFWGPDRDRFRPERWLERQKSGRDLRYRYWRFGFGPRTCLGKYLAELILRSVVVEILENWHIALEATTGQGEKVGESGDSNAGDEGMNWPWDDELWIHSPHLLLKCEPLARSPAEKVLPRGSHSY</sequence>
<accession>A0A9P5CRX3</accession>
<evidence type="ECO:0000256" key="1">
    <source>
        <dbReference type="ARBA" id="ARBA00001971"/>
    </source>
</evidence>
<comment type="similarity">
    <text evidence="7">Belongs to the cytochrome P450 family.</text>
</comment>
<dbReference type="GO" id="GO:0016705">
    <property type="term" value="F:oxidoreductase activity, acting on paired donors, with incorporation or reduction of molecular oxygen"/>
    <property type="evidence" value="ECO:0007669"/>
    <property type="project" value="InterPro"/>
</dbReference>
<keyword evidence="5 6" id="KW-0408">Iron</keyword>
<dbReference type="Pfam" id="PF00067">
    <property type="entry name" value="p450"/>
    <property type="match status" value="1"/>
</dbReference>
<feature type="non-terminal residue" evidence="8">
    <location>
        <position position="1"/>
    </location>
</feature>
<keyword evidence="9" id="KW-1185">Reference proteome</keyword>
<dbReference type="SUPFAM" id="SSF48264">
    <property type="entry name" value="Cytochrome P450"/>
    <property type="match status" value="1"/>
</dbReference>
<protein>
    <submittedName>
        <fullName evidence="8">Cytochrome P450</fullName>
    </submittedName>
</protein>
<dbReference type="InterPro" id="IPR017972">
    <property type="entry name" value="Cyt_P450_CS"/>
</dbReference>
<evidence type="ECO:0000256" key="5">
    <source>
        <dbReference type="ARBA" id="ARBA00023004"/>
    </source>
</evidence>
<dbReference type="PRINTS" id="PR00385">
    <property type="entry name" value="P450"/>
</dbReference>
<dbReference type="EMBL" id="MU032346">
    <property type="protein sequence ID" value="KAF3767987.1"/>
    <property type="molecule type" value="Genomic_DNA"/>
</dbReference>
<organism evidence="8 9">
    <name type="scientific">Cryphonectria parasitica (strain ATCC 38755 / EP155)</name>
    <dbReference type="NCBI Taxonomy" id="660469"/>
    <lineage>
        <taxon>Eukaryota</taxon>
        <taxon>Fungi</taxon>
        <taxon>Dikarya</taxon>
        <taxon>Ascomycota</taxon>
        <taxon>Pezizomycotina</taxon>
        <taxon>Sordariomycetes</taxon>
        <taxon>Sordariomycetidae</taxon>
        <taxon>Diaporthales</taxon>
        <taxon>Cryphonectriaceae</taxon>
        <taxon>Cryphonectria-Endothia species complex</taxon>
        <taxon>Cryphonectria</taxon>
    </lineage>
</organism>
<dbReference type="PRINTS" id="PR00463">
    <property type="entry name" value="EP450I"/>
</dbReference>
<gene>
    <name evidence="8" type="ORF">M406DRAFT_252732</name>
</gene>
<comment type="cofactor">
    <cofactor evidence="1 6">
        <name>heme</name>
        <dbReference type="ChEBI" id="CHEBI:30413"/>
    </cofactor>
</comment>
<dbReference type="InterPro" id="IPR036396">
    <property type="entry name" value="Cyt_P450_sf"/>
</dbReference>
<evidence type="ECO:0000256" key="4">
    <source>
        <dbReference type="ARBA" id="ARBA00023002"/>
    </source>
</evidence>
<dbReference type="PANTHER" id="PTHR24305">
    <property type="entry name" value="CYTOCHROME P450"/>
    <property type="match status" value="1"/>
</dbReference>
<feature type="binding site" description="axial binding residue" evidence="6">
    <location>
        <position position="421"/>
    </location>
    <ligand>
        <name>heme</name>
        <dbReference type="ChEBI" id="CHEBI:30413"/>
    </ligand>
    <ligandPart>
        <name>Fe</name>
        <dbReference type="ChEBI" id="CHEBI:18248"/>
    </ligandPart>
</feature>
<evidence type="ECO:0000256" key="3">
    <source>
        <dbReference type="ARBA" id="ARBA00022723"/>
    </source>
</evidence>